<dbReference type="EMBL" id="AZAC01000002">
    <property type="protein sequence ID" value="KIX15599.1"/>
    <property type="molecule type" value="Genomic_DNA"/>
</dbReference>
<reference evidence="11 12" key="1">
    <citation type="submission" date="2013-11" db="EMBL/GenBank/DDBJ databases">
        <title>Metagenomic analysis of a methanogenic consortium involved in long chain n-alkane degradation.</title>
        <authorList>
            <person name="Davidova I.A."/>
            <person name="Callaghan A.V."/>
            <person name="Wawrik B."/>
            <person name="Pruitt S."/>
            <person name="Marks C."/>
            <person name="Duncan K.E."/>
            <person name="Suflita J.M."/>
        </authorList>
    </citation>
    <scope>NUCLEOTIDE SEQUENCE [LARGE SCALE GENOMIC DNA]</scope>
    <source>
        <strain evidence="11 12">SPR</strain>
    </source>
</reference>
<accession>A0A0D2JBS9</accession>
<keyword evidence="6" id="KW-0456">Lyase</keyword>
<protein>
    <recommendedName>
        <fullName evidence="8">siroheme decarboxylase</fullName>
        <ecNumber evidence="8">4.1.1.111</ecNumber>
    </recommendedName>
</protein>
<dbReference type="SMART" id="SM00344">
    <property type="entry name" value="HTH_ASNC"/>
    <property type="match status" value="1"/>
</dbReference>
<name>A0A0D2JBS9_9BACT</name>
<dbReference type="UniPathway" id="UPA00252"/>
<dbReference type="EC" id="4.1.1.111" evidence="8"/>
<comment type="caution">
    <text evidence="11">The sequence shown here is derived from an EMBL/GenBank/DDBJ whole genome shotgun (WGS) entry which is preliminary data.</text>
</comment>
<dbReference type="InParanoid" id="A0A0D2JBS9"/>
<evidence type="ECO:0000256" key="5">
    <source>
        <dbReference type="ARBA" id="ARBA00023163"/>
    </source>
</evidence>
<comment type="pathway">
    <text evidence="1">Porphyrin-containing compound metabolism; protoheme biosynthesis.</text>
</comment>
<sequence length="148" mass="16723">MDQTDKAILREVQSNLPISETPFLDLGQKLGLSEEEVLSRLAGLKKSGVIRRIGGNFQSSRLGFTSTLCAAKVPSEKLDQFVEAVNAYDEVTHNYLRDHEFNVWFTFIAPSMDYIEKSLKALAEKTGVKDIYSFPSKKLFKIQVDFKV</sequence>
<keyword evidence="3" id="KW-0238">DNA-binding</keyword>
<dbReference type="SUPFAM" id="SSF46785">
    <property type="entry name" value="Winged helix' DNA-binding domain"/>
    <property type="match status" value="1"/>
</dbReference>
<dbReference type="PROSITE" id="PS00519">
    <property type="entry name" value="HTH_ASNC_1"/>
    <property type="match status" value="1"/>
</dbReference>
<dbReference type="PATRIC" id="fig|1429043.3.peg.550"/>
<comment type="similarity">
    <text evidence="7">Belongs to the Ahb/Nir family.</text>
</comment>
<feature type="domain" description="HTH asnC-type" evidence="10">
    <location>
        <begin position="1"/>
        <end position="65"/>
    </location>
</feature>
<evidence type="ECO:0000256" key="7">
    <source>
        <dbReference type="ARBA" id="ARBA00023457"/>
    </source>
</evidence>
<dbReference type="Pfam" id="PF17805">
    <property type="entry name" value="AsnC_trans_reg2"/>
    <property type="match status" value="1"/>
</dbReference>
<dbReference type="PANTHER" id="PTHR43413:SF1">
    <property type="entry name" value="SIROHEME DECARBOXYLASE NIRL SUBUNIT"/>
    <property type="match status" value="1"/>
</dbReference>
<evidence type="ECO:0000256" key="8">
    <source>
        <dbReference type="ARBA" id="ARBA00023471"/>
    </source>
</evidence>
<dbReference type="PROSITE" id="PS50956">
    <property type="entry name" value="HTH_ASNC_2"/>
    <property type="match status" value="1"/>
</dbReference>
<evidence type="ECO:0000313" key="12">
    <source>
        <dbReference type="Proteomes" id="UP000032233"/>
    </source>
</evidence>
<dbReference type="Gene3D" id="3.30.70.3460">
    <property type="match status" value="1"/>
</dbReference>
<dbReference type="InterPro" id="IPR019888">
    <property type="entry name" value="Tscrpt_reg_AsnC-like"/>
</dbReference>
<dbReference type="InterPro" id="IPR036388">
    <property type="entry name" value="WH-like_DNA-bd_sf"/>
</dbReference>
<dbReference type="GO" id="GO:0043565">
    <property type="term" value="F:sequence-specific DNA binding"/>
    <property type="evidence" value="ECO:0007669"/>
    <property type="project" value="InterPro"/>
</dbReference>
<evidence type="ECO:0000256" key="9">
    <source>
        <dbReference type="ARBA" id="ARBA00048470"/>
    </source>
</evidence>
<evidence type="ECO:0000256" key="4">
    <source>
        <dbReference type="ARBA" id="ARBA00023133"/>
    </source>
</evidence>
<keyword evidence="4" id="KW-0350">Heme biosynthesis</keyword>
<evidence type="ECO:0000256" key="1">
    <source>
        <dbReference type="ARBA" id="ARBA00004744"/>
    </source>
</evidence>
<dbReference type="AlphaFoldDB" id="A0A0D2JBS9"/>
<dbReference type="GO" id="GO:0006783">
    <property type="term" value="P:heme biosynthetic process"/>
    <property type="evidence" value="ECO:0007669"/>
    <property type="project" value="UniProtKB-KW"/>
</dbReference>
<dbReference type="RefSeq" id="WP_044346517.1">
    <property type="nucleotide sequence ID" value="NZ_AZAC01000002.1"/>
</dbReference>
<dbReference type="InterPro" id="IPR050684">
    <property type="entry name" value="HTH-Siroheme_Decarb"/>
</dbReference>
<keyword evidence="12" id="KW-1185">Reference proteome</keyword>
<dbReference type="InterPro" id="IPR053953">
    <property type="entry name" value="NirdL-like_HTH"/>
</dbReference>
<dbReference type="Gene3D" id="1.10.10.10">
    <property type="entry name" value="Winged helix-like DNA-binding domain superfamily/Winged helix DNA-binding domain"/>
    <property type="match status" value="1"/>
</dbReference>
<dbReference type="STRING" id="1429043.X474_02625"/>
<dbReference type="InterPro" id="IPR040523">
    <property type="entry name" value="AsnC_trans_reg2"/>
</dbReference>
<evidence type="ECO:0000256" key="2">
    <source>
        <dbReference type="ARBA" id="ARBA00023015"/>
    </source>
</evidence>
<dbReference type="PANTHER" id="PTHR43413">
    <property type="entry name" value="TRANSCRIPTIONAL REGULATOR, ASNC FAMILY"/>
    <property type="match status" value="1"/>
</dbReference>
<dbReference type="GO" id="GO:0016829">
    <property type="term" value="F:lyase activity"/>
    <property type="evidence" value="ECO:0007669"/>
    <property type="project" value="UniProtKB-KW"/>
</dbReference>
<evidence type="ECO:0000313" key="11">
    <source>
        <dbReference type="EMBL" id="KIX15599.1"/>
    </source>
</evidence>
<dbReference type="Pfam" id="PF22451">
    <property type="entry name" value="NirdL-like_HTH"/>
    <property type="match status" value="1"/>
</dbReference>
<organism evidence="11 12">
    <name type="scientific">Dethiosulfatarculus sandiegensis</name>
    <dbReference type="NCBI Taxonomy" id="1429043"/>
    <lineage>
        <taxon>Bacteria</taxon>
        <taxon>Pseudomonadati</taxon>
        <taxon>Thermodesulfobacteriota</taxon>
        <taxon>Desulfarculia</taxon>
        <taxon>Desulfarculales</taxon>
        <taxon>Desulfarculaceae</taxon>
        <taxon>Dethiosulfatarculus</taxon>
    </lineage>
</organism>
<proteinExistence type="inferred from homology"/>
<dbReference type="OrthoDB" id="9806536at2"/>
<comment type="catalytic activity">
    <reaction evidence="9">
        <text>siroheme + 2 H(+) = 12,18-didecarboxysiroheme + 2 CO2</text>
        <dbReference type="Rhea" id="RHEA:19093"/>
        <dbReference type="ChEBI" id="CHEBI:15378"/>
        <dbReference type="ChEBI" id="CHEBI:16526"/>
        <dbReference type="ChEBI" id="CHEBI:60052"/>
        <dbReference type="ChEBI" id="CHEBI:140497"/>
        <dbReference type="EC" id="4.1.1.111"/>
    </reaction>
</comment>
<keyword evidence="2" id="KW-0805">Transcription regulation</keyword>
<evidence type="ECO:0000259" key="10">
    <source>
        <dbReference type="PROSITE" id="PS50956"/>
    </source>
</evidence>
<evidence type="ECO:0000256" key="6">
    <source>
        <dbReference type="ARBA" id="ARBA00023239"/>
    </source>
</evidence>
<dbReference type="InterPro" id="IPR000485">
    <property type="entry name" value="AsnC-type_HTH_dom"/>
</dbReference>
<dbReference type="InterPro" id="IPR036390">
    <property type="entry name" value="WH_DNA-bd_sf"/>
</dbReference>
<evidence type="ECO:0000256" key="3">
    <source>
        <dbReference type="ARBA" id="ARBA00023125"/>
    </source>
</evidence>
<keyword evidence="5" id="KW-0804">Transcription</keyword>
<dbReference type="Proteomes" id="UP000032233">
    <property type="component" value="Unassembled WGS sequence"/>
</dbReference>
<gene>
    <name evidence="11" type="ORF">X474_02625</name>
</gene>
<dbReference type="InterPro" id="IPR019885">
    <property type="entry name" value="Tscrpt_reg_HTH_AsnC-type_CS"/>
</dbReference>